<organism evidence="1 2">
    <name type="scientific">Corallincola platygyrae</name>
    <dbReference type="NCBI Taxonomy" id="1193278"/>
    <lineage>
        <taxon>Bacteria</taxon>
        <taxon>Pseudomonadati</taxon>
        <taxon>Pseudomonadota</taxon>
        <taxon>Gammaproteobacteria</taxon>
        <taxon>Alteromonadales</taxon>
        <taxon>Psychromonadaceae</taxon>
        <taxon>Corallincola</taxon>
    </lineage>
</organism>
<gene>
    <name evidence="1" type="ORF">ACFSJ3_01050</name>
</gene>
<sequence>MKECPIDGVRFGASSKKAISEMRDMSKRANWLSTALAGSILSDIFVKNGPIGASYKIHTTDFELLGTAMAASTPILRRKASDLAGSMILLHSGSLNNQEKKFWRCMYNAIK</sequence>
<dbReference type="EMBL" id="JBHUHT010000004">
    <property type="protein sequence ID" value="MFD2094558.1"/>
    <property type="molecule type" value="Genomic_DNA"/>
</dbReference>
<proteinExistence type="predicted"/>
<accession>A0ABW4XJV8</accession>
<name>A0ABW4XJV8_9GAMM</name>
<comment type="caution">
    <text evidence="1">The sequence shown here is derived from an EMBL/GenBank/DDBJ whole genome shotgun (WGS) entry which is preliminary data.</text>
</comment>
<dbReference type="RefSeq" id="WP_345338723.1">
    <property type="nucleotide sequence ID" value="NZ_BAABLI010000007.1"/>
</dbReference>
<reference evidence="2" key="1">
    <citation type="journal article" date="2019" name="Int. J. Syst. Evol. Microbiol.">
        <title>The Global Catalogue of Microorganisms (GCM) 10K type strain sequencing project: providing services to taxonomists for standard genome sequencing and annotation.</title>
        <authorList>
            <consortium name="The Broad Institute Genomics Platform"/>
            <consortium name="The Broad Institute Genome Sequencing Center for Infectious Disease"/>
            <person name="Wu L."/>
            <person name="Ma J."/>
        </authorList>
    </citation>
    <scope>NUCLEOTIDE SEQUENCE [LARGE SCALE GENOMIC DNA]</scope>
    <source>
        <strain evidence="2">CGMCC 1.10992</strain>
    </source>
</reference>
<evidence type="ECO:0000313" key="1">
    <source>
        <dbReference type="EMBL" id="MFD2094558.1"/>
    </source>
</evidence>
<keyword evidence="2" id="KW-1185">Reference proteome</keyword>
<dbReference type="Proteomes" id="UP001597380">
    <property type="component" value="Unassembled WGS sequence"/>
</dbReference>
<protein>
    <submittedName>
        <fullName evidence="1">Uncharacterized protein</fullName>
    </submittedName>
</protein>
<evidence type="ECO:0000313" key="2">
    <source>
        <dbReference type="Proteomes" id="UP001597380"/>
    </source>
</evidence>